<reference evidence="2" key="1">
    <citation type="journal article" date="2020" name="Nature">
        <title>Giant virus diversity and host interactions through global metagenomics.</title>
        <authorList>
            <person name="Schulz F."/>
            <person name="Roux S."/>
            <person name="Paez-Espino D."/>
            <person name="Jungbluth S."/>
            <person name="Walsh D.A."/>
            <person name="Denef V.J."/>
            <person name="McMahon K.D."/>
            <person name="Konstantinidis K.T."/>
            <person name="Eloe-Fadrosh E.A."/>
            <person name="Kyrpides N.C."/>
            <person name="Woyke T."/>
        </authorList>
    </citation>
    <scope>NUCLEOTIDE SEQUENCE</scope>
    <source>
        <strain evidence="2">GVMAG-M-3300023184-160</strain>
    </source>
</reference>
<organism evidence="2">
    <name type="scientific">viral metagenome</name>
    <dbReference type="NCBI Taxonomy" id="1070528"/>
    <lineage>
        <taxon>unclassified sequences</taxon>
        <taxon>metagenomes</taxon>
        <taxon>organismal metagenomes</taxon>
    </lineage>
</organism>
<keyword evidence="1" id="KW-0812">Transmembrane</keyword>
<dbReference type="AlphaFoldDB" id="A0A6C0HN87"/>
<evidence type="ECO:0000256" key="1">
    <source>
        <dbReference type="SAM" id="Phobius"/>
    </source>
</evidence>
<accession>A0A6C0HN87</accession>
<protein>
    <submittedName>
        <fullName evidence="2">Uncharacterized protein</fullName>
    </submittedName>
</protein>
<dbReference type="EMBL" id="MN739993">
    <property type="protein sequence ID" value="QHT81820.1"/>
    <property type="molecule type" value="Genomic_DNA"/>
</dbReference>
<feature type="transmembrane region" description="Helical" evidence="1">
    <location>
        <begin position="15"/>
        <end position="38"/>
    </location>
</feature>
<keyword evidence="1" id="KW-0472">Membrane</keyword>
<name>A0A6C0HN87_9ZZZZ</name>
<evidence type="ECO:0000313" key="2">
    <source>
        <dbReference type="EMBL" id="QHT81820.1"/>
    </source>
</evidence>
<proteinExistence type="predicted"/>
<keyword evidence="1" id="KW-1133">Transmembrane helix</keyword>
<feature type="transmembrane region" description="Helical" evidence="1">
    <location>
        <begin position="45"/>
        <end position="63"/>
    </location>
</feature>
<sequence>MNSLFGPLSHSYCNLFLFLSFLGLVALFMVIIAGLVLLSKKGMTSLEGFLFIQAIVVYVIMYIQNRILYNICKVV</sequence>